<gene>
    <name evidence="5" type="ORF">QVD17_25835</name>
</gene>
<organism evidence="5 6">
    <name type="scientific">Tagetes erecta</name>
    <name type="common">African marigold</name>
    <dbReference type="NCBI Taxonomy" id="13708"/>
    <lineage>
        <taxon>Eukaryota</taxon>
        <taxon>Viridiplantae</taxon>
        <taxon>Streptophyta</taxon>
        <taxon>Embryophyta</taxon>
        <taxon>Tracheophyta</taxon>
        <taxon>Spermatophyta</taxon>
        <taxon>Magnoliopsida</taxon>
        <taxon>eudicotyledons</taxon>
        <taxon>Gunneridae</taxon>
        <taxon>Pentapetalae</taxon>
        <taxon>asterids</taxon>
        <taxon>campanulids</taxon>
        <taxon>Asterales</taxon>
        <taxon>Asteraceae</taxon>
        <taxon>Asteroideae</taxon>
        <taxon>Heliantheae alliance</taxon>
        <taxon>Tageteae</taxon>
        <taxon>Tagetes</taxon>
    </lineage>
</organism>
<keyword evidence="1" id="KW-0678">Repressor</keyword>
<comment type="caution">
    <text evidence="5">The sequence shown here is derived from an EMBL/GenBank/DDBJ whole genome shotgun (WGS) entry which is preliminary data.</text>
</comment>
<dbReference type="EMBL" id="JAUHHV010000007">
    <property type="protein sequence ID" value="KAK1416719.1"/>
    <property type="molecule type" value="Genomic_DNA"/>
</dbReference>
<evidence type="ECO:0000313" key="6">
    <source>
        <dbReference type="Proteomes" id="UP001229421"/>
    </source>
</evidence>
<accession>A0AAD8NPH9</accession>
<evidence type="ECO:0000256" key="3">
    <source>
        <dbReference type="ARBA" id="ARBA00023163"/>
    </source>
</evidence>
<reference evidence="5" key="1">
    <citation type="journal article" date="2023" name="bioRxiv">
        <title>Improved chromosome-level genome assembly for marigold (Tagetes erecta).</title>
        <authorList>
            <person name="Jiang F."/>
            <person name="Yuan L."/>
            <person name="Wang S."/>
            <person name="Wang H."/>
            <person name="Xu D."/>
            <person name="Wang A."/>
            <person name="Fan W."/>
        </authorList>
    </citation>
    <scope>NUCLEOTIDE SEQUENCE</scope>
    <source>
        <strain evidence="5">WSJ</strain>
        <tissue evidence="5">Leaf</tissue>
    </source>
</reference>
<feature type="region of interest" description="Disordered" evidence="4">
    <location>
        <begin position="1"/>
        <end position="49"/>
    </location>
</feature>
<evidence type="ECO:0000256" key="4">
    <source>
        <dbReference type="SAM" id="MobiDB-lite"/>
    </source>
</evidence>
<feature type="compositionally biased region" description="Gly residues" evidence="4">
    <location>
        <begin position="14"/>
        <end position="34"/>
    </location>
</feature>
<keyword evidence="6" id="KW-1185">Reference proteome</keyword>
<dbReference type="PANTHER" id="PTHR33388">
    <property type="entry name" value="OS01G0212500 PROTEIN"/>
    <property type="match status" value="1"/>
</dbReference>
<dbReference type="AlphaFoldDB" id="A0AAD8NPH9"/>
<evidence type="ECO:0000256" key="1">
    <source>
        <dbReference type="ARBA" id="ARBA00022491"/>
    </source>
</evidence>
<keyword evidence="2" id="KW-0805">Transcription regulation</keyword>
<dbReference type="InterPro" id="IPR040356">
    <property type="entry name" value="SPEAR"/>
</dbReference>
<keyword evidence="3" id="KW-0804">Transcription</keyword>
<feature type="compositionally biased region" description="Basic residues" evidence="4">
    <location>
        <begin position="35"/>
        <end position="46"/>
    </location>
</feature>
<dbReference type="PANTHER" id="PTHR33388:SF1">
    <property type="entry name" value="PROTEIN SPEAR2"/>
    <property type="match status" value="1"/>
</dbReference>
<feature type="region of interest" description="Disordered" evidence="4">
    <location>
        <begin position="156"/>
        <end position="175"/>
    </location>
</feature>
<dbReference type="Proteomes" id="UP001229421">
    <property type="component" value="Unassembled WGS sequence"/>
</dbReference>
<protein>
    <submittedName>
        <fullName evidence="5">Uncharacterized protein</fullName>
    </submittedName>
</protein>
<evidence type="ECO:0000256" key="2">
    <source>
        <dbReference type="ARBA" id="ARBA00023015"/>
    </source>
</evidence>
<name>A0AAD8NPH9_TARER</name>
<evidence type="ECO:0000313" key="5">
    <source>
        <dbReference type="EMBL" id="KAK1416719.1"/>
    </source>
</evidence>
<dbReference type="GO" id="GO:0003700">
    <property type="term" value="F:DNA-binding transcription factor activity"/>
    <property type="evidence" value="ECO:0007669"/>
    <property type="project" value="InterPro"/>
</dbReference>
<sequence length="439" mass="47491">MAQDDHTSRCSNSSGGGNAGGNGNGNSGAGGGGHRSAKKLKHKKVPQRGMGVAQLEKIISEEEHHQQHHQQKKNDVVLTHNSIISPSNSSSNLANIQTIPSFRAASIPPPPPLPHLVSKTEGGNASTKSVSKPLNLISGCGGNWSRLWNGGDYKYEGEKQKQKQKQKPSQNQNYDLDHSRYTAASFAGNLVALPYESNPSIWPPAPNLMLQRSQHFQQPCSSSSMVNVSVNSSSACSSSVMNFQIEPPSNQSYCGNNFQPLWPEEEKMVGMKRSYPFSLENAPIPSFQCKFPSAYVSRSDEYASCSNGGGNTSIEPAHSYLRENCSSSGAISDAITKKFIDENQILTRDFLKLAPPQTSQSNSNSKDILRLSPCIGEQPQFERLQLQKDQSKDLTHLSGRSGSNAQAFLSFFPPAKTSIGHQGSSNGEAGESVDLNLKL</sequence>
<feature type="region of interest" description="Disordered" evidence="4">
    <location>
        <begin position="419"/>
        <end position="439"/>
    </location>
</feature>
<proteinExistence type="predicted"/>